<evidence type="ECO:0000313" key="3">
    <source>
        <dbReference type="Proteomes" id="UP000215185"/>
    </source>
</evidence>
<proteinExistence type="predicted"/>
<dbReference type="Proteomes" id="UP000215185">
    <property type="component" value="Chromosome 1"/>
</dbReference>
<accession>A0A239ST84</accession>
<dbReference type="Gene3D" id="1.20.58.220">
    <property type="entry name" value="Phosphate transport system protein phou homolog 2, domain 2"/>
    <property type="match status" value="1"/>
</dbReference>
<organism evidence="2 3">
    <name type="scientific">Streptococcus merionis</name>
    <dbReference type="NCBI Taxonomy" id="400065"/>
    <lineage>
        <taxon>Bacteria</taxon>
        <taxon>Bacillati</taxon>
        <taxon>Bacillota</taxon>
        <taxon>Bacilli</taxon>
        <taxon>Lactobacillales</taxon>
        <taxon>Streptococcaceae</taxon>
        <taxon>Streptococcus</taxon>
    </lineage>
</organism>
<dbReference type="InterPro" id="IPR026022">
    <property type="entry name" value="PhoU_dom"/>
</dbReference>
<evidence type="ECO:0000313" key="2">
    <source>
        <dbReference type="EMBL" id="SNU88705.1"/>
    </source>
</evidence>
<dbReference type="InterPro" id="IPR038078">
    <property type="entry name" value="PhoU-like_sf"/>
</dbReference>
<dbReference type="AlphaFoldDB" id="A0A239ST84"/>
<dbReference type="Pfam" id="PF01895">
    <property type="entry name" value="PhoU"/>
    <property type="match status" value="1"/>
</dbReference>
<dbReference type="GO" id="GO:0030643">
    <property type="term" value="P:intracellular phosphate ion homeostasis"/>
    <property type="evidence" value="ECO:0007669"/>
    <property type="project" value="InterPro"/>
</dbReference>
<keyword evidence="3" id="KW-1185">Reference proteome</keyword>
<dbReference type="PANTHER" id="PTHR42930:SF3">
    <property type="entry name" value="PHOSPHATE-SPECIFIC TRANSPORT SYSTEM ACCESSORY PROTEIN PHOU"/>
    <property type="match status" value="1"/>
</dbReference>
<dbReference type="STRING" id="1123308.GCA_000380085_01835"/>
<dbReference type="EMBL" id="LT906439">
    <property type="protein sequence ID" value="SNU88705.1"/>
    <property type="molecule type" value="Genomic_DNA"/>
</dbReference>
<dbReference type="InterPro" id="IPR028366">
    <property type="entry name" value="PhoU"/>
</dbReference>
<reference evidence="2 3" key="1">
    <citation type="submission" date="2017-06" db="EMBL/GenBank/DDBJ databases">
        <authorList>
            <consortium name="Pathogen Informatics"/>
        </authorList>
    </citation>
    <scope>NUCLEOTIDE SEQUENCE [LARGE SCALE GENOMIC DNA]</scope>
    <source>
        <strain evidence="2 3">NCTC13788</strain>
    </source>
</reference>
<name>A0A239ST84_9STRE</name>
<dbReference type="GO" id="GO:0045936">
    <property type="term" value="P:negative regulation of phosphate metabolic process"/>
    <property type="evidence" value="ECO:0007669"/>
    <property type="project" value="InterPro"/>
</dbReference>
<feature type="domain" description="PhoU" evidence="1">
    <location>
        <begin position="17"/>
        <end position="102"/>
    </location>
</feature>
<dbReference type="RefSeq" id="WP_018374378.1">
    <property type="nucleotide sequence ID" value="NZ_LT906439.1"/>
</dbReference>
<dbReference type="KEGG" id="smen:SAMEA4412692_1194"/>
<dbReference type="PANTHER" id="PTHR42930">
    <property type="entry name" value="PHOSPHATE-SPECIFIC TRANSPORT SYSTEM ACCESSORY PROTEIN PHOU"/>
    <property type="match status" value="1"/>
</dbReference>
<evidence type="ECO:0000259" key="1">
    <source>
        <dbReference type="Pfam" id="PF01895"/>
    </source>
</evidence>
<dbReference type="OrthoDB" id="9814256at2"/>
<dbReference type="eggNOG" id="COG0704">
    <property type="taxonomic scope" value="Bacteria"/>
</dbReference>
<protein>
    <submittedName>
        <fullName evidence="2">Phosphate transport system regulatory protein</fullName>
    </submittedName>
</protein>
<gene>
    <name evidence="2" type="primary">phoU_4</name>
    <name evidence="2" type="ORF">SAMEA4412692_01194</name>
</gene>
<dbReference type="SUPFAM" id="SSF109755">
    <property type="entry name" value="PhoU-like"/>
    <property type="match status" value="1"/>
</dbReference>
<sequence>MRAKLTYELRELQERYSHMGEMVRLQLSRLLLSMDDYDELAIKSIIEDDSSLNSYERKLTEKAVEVIALQNPVSVDLRHTIIILKACSDLERVGDHIVGIACSLLRLKGEKLSGELHQNLIDLLLAIQEKLESVFSLFVNGNMALALHRLEEWETAPEATFLESWILEQITNDVNQLMIGREYLNMLLHITKIEDFAKNLLKWVVYKKTGRLVG</sequence>